<evidence type="ECO:0008006" key="3">
    <source>
        <dbReference type="Google" id="ProtNLM"/>
    </source>
</evidence>
<evidence type="ECO:0000313" key="1">
    <source>
        <dbReference type="EMBL" id="GGG73880.1"/>
    </source>
</evidence>
<sequence length="220" mass="25003">MNTEWEDYLEIAGNWLDEVEASVKDLEDFAERNAFEQKVTKLREVMDIDRQNETVIMELMRDVDYICGPFRKALSEYDENGENVKNRNVDQSICDKFGKILNGKGKVEDNSVCSVKFKRDIPVKFKGKPSTTVFSANVLFESLDEEGNALNIGEIALLQDEVPNFVKEIAGQGIVVGAIHNHWIFTDPIIIYVHFQSIEPPLEFAEKVANAFSTLRIPLV</sequence>
<dbReference type="EMBL" id="BMFR01000006">
    <property type="protein sequence ID" value="GGG73880.1"/>
    <property type="molecule type" value="Genomic_DNA"/>
</dbReference>
<gene>
    <name evidence="1" type="ORF">GCM10011398_18010</name>
</gene>
<reference evidence="1" key="1">
    <citation type="journal article" date="2014" name="Int. J. Syst. Evol. Microbiol.">
        <title>Complete genome sequence of Corynebacterium casei LMG S-19264T (=DSM 44701T), isolated from a smear-ripened cheese.</title>
        <authorList>
            <consortium name="US DOE Joint Genome Institute (JGI-PGF)"/>
            <person name="Walter F."/>
            <person name="Albersmeier A."/>
            <person name="Kalinowski J."/>
            <person name="Ruckert C."/>
        </authorList>
    </citation>
    <scope>NUCLEOTIDE SEQUENCE</scope>
    <source>
        <strain evidence="1">CGMCC 1.12754</strain>
    </source>
</reference>
<name>A0A917M2X3_9BACI</name>
<reference evidence="1" key="2">
    <citation type="submission" date="2020-09" db="EMBL/GenBank/DDBJ databases">
        <authorList>
            <person name="Sun Q."/>
            <person name="Zhou Y."/>
        </authorList>
    </citation>
    <scope>NUCLEOTIDE SEQUENCE</scope>
    <source>
        <strain evidence="1">CGMCC 1.12754</strain>
    </source>
</reference>
<comment type="caution">
    <text evidence="1">The sequence shown here is derived from an EMBL/GenBank/DDBJ whole genome shotgun (WGS) entry which is preliminary data.</text>
</comment>
<keyword evidence="2" id="KW-1185">Reference proteome</keyword>
<dbReference type="Proteomes" id="UP000622860">
    <property type="component" value="Unassembled WGS sequence"/>
</dbReference>
<protein>
    <recommendedName>
        <fullName evidence="3">DUF1259 domain-containing protein</fullName>
    </recommendedName>
</protein>
<dbReference type="InterPro" id="IPR011094">
    <property type="entry name" value="Uncharacterised_LppY/LpqO"/>
</dbReference>
<dbReference type="Pfam" id="PF07485">
    <property type="entry name" value="DUF1529"/>
    <property type="match status" value="1"/>
</dbReference>
<proteinExistence type="predicted"/>
<dbReference type="AlphaFoldDB" id="A0A917M2X3"/>
<organism evidence="1 2">
    <name type="scientific">Virgibacillus oceani</name>
    <dbReference type="NCBI Taxonomy" id="1479511"/>
    <lineage>
        <taxon>Bacteria</taxon>
        <taxon>Bacillati</taxon>
        <taxon>Bacillota</taxon>
        <taxon>Bacilli</taxon>
        <taxon>Bacillales</taxon>
        <taxon>Bacillaceae</taxon>
        <taxon>Virgibacillus</taxon>
    </lineage>
</organism>
<accession>A0A917M2X3</accession>
<evidence type="ECO:0000313" key="2">
    <source>
        <dbReference type="Proteomes" id="UP000622860"/>
    </source>
</evidence>